<dbReference type="PANTHER" id="PTHR43364:SF4">
    <property type="entry name" value="NAD(P)-LINKED OXIDOREDUCTASE SUPERFAMILY PROTEIN"/>
    <property type="match status" value="1"/>
</dbReference>
<dbReference type="GO" id="GO:0016491">
    <property type="term" value="F:oxidoreductase activity"/>
    <property type="evidence" value="ECO:0007669"/>
    <property type="project" value="UniProtKB-KW"/>
</dbReference>
<name>A0A6B2M5M6_9BACT</name>
<reference evidence="3 4" key="1">
    <citation type="submission" date="2020-02" db="EMBL/GenBank/DDBJ databases">
        <title>Albibacoteraceae fam. nov., the first described family within the subdivision 4 Verrucomicrobia.</title>
        <authorList>
            <person name="Xi F."/>
        </authorList>
    </citation>
    <scope>NUCLEOTIDE SEQUENCE [LARGE SCALE GENOMIC DNA]</scope>
    <source>
        <strain evidence="3 4">CK1056</strain>
    </source>
</reference>
<proteinExistence type="predicted"/>
<organism evidence="3 4">
    <name type="scientific">Oceanipulchritudo coccoides</name>
    <dbReference type="NCBI Taxonomy" id="2706888"/>
    <lineage>
        <taxon>Bacteria</taxon>
        <taxon>Pseudomonadati</taxon>
        <taxon>Verrucomicrobiota</taxon>
        <taxon>Opitutia</taxon>
        <taxon>Puniceicoccales</taxon>
        <taxon>Oceanipulchritudinaceae</taxon>
        <taxon>Oceanipulchritudo</taxon>
    </lineage>
</organism>
<dbReference type="InterPro" id="IPR050523">
    <property type="entry name" value="AKR_Detox_Biosynth"/>
</dbReference>
<keyword evidence="1" id="KW-0560">Oxidoreductase</keyword>
<dbReference type="AlphaFoldDB" id="A0A6B2M5M6"/>
<dbReference type="InterPro" id="IPR020471">
    <property type="entry name" value="AKR"/>
</dbReference>
<evidence type="ECO:0000259" key="2">
    <source>
        <dbReference type="Pfam" id="PF00248"/>
    </source>
</evidence>
<dbReference type="Pfam" id="PF00248">
    <property type="entry name" value="Aldo_ket_red"/>
    <property type="match status" value="1"/>
</dbReference>
<dbReference type="Gene3D" id="3.20.20.100">
    <property type="entry name" value="NADP-dependent oxidoreductase domain"/>
    <property type="match status" value="1"/>
</dbReference>
<comment type="caution">
    <text evidence="3">The sequence shown here is derived from an EMBL/GenBank/DDBJ whole genome shotgun (WGS) entry which is preliminary data.</text>
</comment>
<dbReference type="CDD" id="cd19085">
    <property type="entry name" value="AKR_AKR11B3"/>
    <property type="match status" value="1"/>
</dbReference>
<evidence type="ECO:0000313" key="4">
    <source>
        <dbReference type="Proteomes" id="UP000478417"/>
    </source>
</evidence>
<dbReference type="RefSeq" id="WP_163966981.1">
    <property type="nucleotide sequence ID" value="NZ_JAAGNX010000003.1"/>
</dbReference>
<feature type="domain" description="NADP-dependent oxidoreductase" evidence="2">
    <location>
        <begin position="18"/>
        <end position="309"/>
    </location>
</feature>
<protein>
    <submittedName>
        <fullName evidence="3">Aldo/keto reductase</fullName>
    </submittedName>
</protein>
<dbReference type="InterPro" id="IPR036812">
    <property type="entry name" value="NAD(P)_OxRdtase_dom_sf"/>
</dbReference>
<sequence>MKIPIECGDGSRLHVSRVAIGCWAMAGREYWGQQDRKESTATLHAALEAGINFFDTAPVYGDGASEELLGDVFRGCRDEVVIATKVGRHDLTETGMRQSCEESLRRLQTDIIDLYQVHWPSHVLPLDETLATLRDLQSEGKIRAFGVCNFGPRDLSDWFSGGGPATTNQFPYSLLARAVEFDVIPPMINKGMRILAYSPLMQGLLTGKFSDADEVPDRRARSRHFRADRPYSSHNEPGCEDLTFATLEAIRALAGEWGLDMAPLALAWLLHQEAVGSIIVGVRSPSQLAENLAVAKLRLDRQQLDSLSAATTALKATLGQECDLWMHPSRIR</sequence>
<evidence type="ECO:0000313" key="3">
    <source>
        <dbReference type="EMBL" id="NDV63424.1"/>
    </source>
</evidence>
<dbReference type="GO" id="GO:0005829">
    <property type="term" value="C:cytosol"/>
    <property type="evidence" value="ECO:0007669"/>
    <property type="project" value="TreeGrafter"/>
</dbReference>
<dbReference type="Proteomes" id="UP000478417">
    <property type="component" value="Unassembled WGS sequence"/>
</dbReference>
<keyword evidence="4" id="KW-1185">Reference proteome</keyword>
<dbReference type="PANTHER" id="PTHR43364">
    <property type="entry name" value="NADH-SPECIFIC METHYLGLYOXAL REDUCTASE-RELATED"/>
    <property type="match status" value="1"/>
</dbReference>
<gene>
    <name evidence="3" type="ORF">G0Q06_13240</name>
</gene>
<dbReference type="InterPro" id="IPR023210">
    <property type="entry name" value="NADP_OxRdtase_dom"/>
</dbReference>
<accession>A0A6B2M5M6</accession>
<dbReference type="EMBL" id="JAAGNX010000003">
    <property type="protein sequence ID" value="NDV63424.1"/>
    <property type="molecule type" value="Genomic_DNA"/>
</dbReference>
<dbReference type="PRINTS" id="PR00069">
    <property type="entry name" value="ALDKETRDTASE"/>
</dbReference>
<evidence type="ECO:0000256" key="1">
    <source>
        <dbReference type="ARBA" id="ARBA00023002"/>
    </source>
</evidence>
<dbReference type="SUPFAM" id="SSF51430">
    <property type="entry name" value="NAD(P)-linked oxidoreductase"/>
    <property type="match status" value="1"/>
</dbReference>